<keyword evidence="2" id="KW-0472">Membrane</keyword>
<proteinExistence type="inferred from homology"/>
<dbReference type="Pfam" id="PF12349">
    <property type="entry name" value="Sterol-sensing"/>
    <property type="match status" value="1"/>
</dbReference>
<feature type="transmembrane region" description="Helical" evidence="2">
    <location>
        <begin position="394"/>
        <end position="416"/>
    </location>
</feature>
<evidence type="ECO:0000313" key="5">
    <source>
        <dbReference type="Proteomes" id="UP001634394"/>
    </source>
</evidence>
<dbReference type="InterPro" id="IPR051697">
    <property type="entry name" value="Patched_domain-protein"/>
</dbReference>
<organism evidence="4 5">
    <name type="scientific">Sinanodonta woodiana</name>
    <name type="common">Chinese pond mussel</name>
    <name type="synonym">Anodonta woodiana</name>
    <dbReference type="NCBI Taxonomy" id="1069815"/>
    <lineage>
        <taxon>Eukaryota</taxon>
        <taxon>Metazoa</taxon>
        <taxon>Spiralia</taxon>
        <taxon>Lophotrochozoa</taxon>
        <taxon>Mollusca</taxon>
        <taxon>Bivalvia</taxon>
        <taxon>Autobranchia</taxon>
        <taxon>Heteroconchia</taxon>
        <taxon>Palaeoheterodonta</taxon>
        <taxon>Unionida</taxon>
        <taxon>Unionoidea</taxon>
        <taxon>Unionidae</taxon>
        <taxon>Unioninae</taxon>
        <taxon>Sinanodonta</taxon>
    </lineage>
</organism>
<keyword evidence="5" id="KW-1185">Reference proteome</keyword>
<dbReference type="PROSITE" id="PS50156">
    <property type="entry name" value="SSD"/>
    <property type="match status" value="1"/>
</dbReference>
<feature type="transmembrane region" description="Helical" evidence="2">
    <location>
        <begin position="355"/>
        <end position="382"/>
    </location>
</feature>
<dbReference type="InterPro" id="IPR000731">
    <property type="entry name" value="SSD"/>
</dbReference>
<feature type="transmembrane region" description="Helical" evidence="2">
    <location>
        <begin position="478"/>
        <end position="503"/>
    </location>
</feature>
<sequence length="847" mass="95459">MSTKTRVKQLLESFYTIYGKKVAAHPWKFILISILINGVLGLGLYFRLNLNNDVQYLYIPENTKSLVYRARIDATFKDESGNNFWPHTMSHPLRYGEIILFPKHGLNIFEDSVFENISAVVDTILNITLFGDGLSYSDVCAIRNEKCVIEGIELTNLPFKKSVQSGSVKYTSCTTLRCPNQYLAFLGDITLENGILLSARYLKLRFNLRQNSSNELQRAKRWQDTFVKTLKKIKSDSLGIAFSSADSTDEEISNEAIIDIPFFGLCFTVLITYSNFITGSGDCVSKRVHLSRAGFLVVPLSVLGSWGLLSWCGVLFTNVIGCTPYILLGLEINYILIILAHTVNYEAISNYEDRFISIFAPSSTGITMALFIHIITFGAGIWSNIPVMRHLCLYLALTLGFVFINHMTFFAACLALHEKRVSLNRHCCTCMPVESPAKLKEKGMSRCFICCCSGKEPSSSEELEGNCQTLSRALMSRFALYLPLKTVSILLYLVYLSVSIWGVSNLKYDMLDSKMISPLSYSHLYNKISLEHFDKREFVIFFIHGYVNHSDFLTYEQVKDTVSAMKNSNAIDDDFAINWLDAYEMYKISSKRHNLITFNQFIEQHQEYKNDVYFSTNGNGSIMASRVYVRTVNLKTSEQGLSLYKEIKQFNKIDILPGFAYSSFSNRIESATELQSNLLRPLITAIIALALMSFILIPQPIICSVVIWTAVSIMLGTFGFLSNQSRVYSSLTRSNSPICIMILGSTLGLPILLAVRSYVFSTFLKVAILTLFFSAAHAMLFLPMITSILGLIIKKPELPKIIESFTVSKTVPFNDTKHPIISNCGHIGNRDNKFGIDNNGFQEITIL</sequence>
<feature type="transmembrane region" description="Helical" evidence="2">
    <location>
        <begin position="678"/>
        <end position="697"/>
    </location>
</feature>
<feature type="transmembrane region" description="Helical" evidence="2">
    <location>
        <begin position="734"/>
        <end position="755"/>
    </location>
</feature>
<feature type="domain" description="SSD" evidence="3">
    <location>
        <begin position="259"/>
        <end position="416"/>
    </location>
</feature>
<keyword evidence="2" id="KW-0812">Transmembrane</keyword>
<dbReference type="SUPFAM" id="SSF82866">
    <property type="entry name" value="Multidrug efflux transporter AcrB transmembrane domain"/>
    <property type="match status" value="1"/>
</dbReference>
<dbReference type="InterPro" id="IPR053958">
    <property type="entry name" value="HMGCR/SNAP/NPC1-like_SSD"/>
</dbReference>
<name>A0ABD3WEA6_SINWO</name>
<dbReference type="EMBL" id="JBJQND010000007">
    <property type="protein sequence ID" value="KAL3871078.1"/>
    <property type="molecule type" value="Genomic_DNA"/>
</dbReference>
<comment type="caution">
    <text evidence="4">The sequence shown here is derived from an EMBL/GenBank/DDBJ whole genome shotgun (WGS) entry which is preliminary data.</text>
</comment>
<feature type="transmembrane region" description="Helical" evidence="2">
    <location>
        <begin position="293"/>
        <end position="319"/>
    </location>
</feature>
<dbReference type="PANTHER" id="PTHR10796">
    <property type="entry name" value="PATCHED-RELATED"/>
    <property type="match status" value="1"/>
</dbReference>
<dbReference type="PANTHER" id="PTHR10796:SF92">
    <property type="entry name" value="PATCHED-RELATED, ISOFORM A"/>
    <property type="match status" value="1"/>
</dbReference>
<feature type="transmembrane region" description="Helical" evidence="2">
    <location>
        <begin position="767"/>
        <end position="793"/>
    </location>
</feature>
<comment type="similarity">
    <text evidence="1">Belongs to the patched family.</text>
</comment>
<gene>
    <name evidence="4" type="ORF">ACJMK2_039098</name>
</gene>
<accession>A0ABD3WEA6</accession>
<evidence type="ECO:0000313" key="4">
    <source>
        <dbReference type="EMBL" id="KAL3871078.1"/>
    </source>
</evidence>
<evidence type="ECO:0000256" key="2">
    <source>
        <dbReference type="SAM" id="Phobius"/>
    </source>
</evidence>
<protein>
    <recommendedName>
        <fullName evidence="3">SSD domain-containing protein</fullName>
    </recommendedName>
</protein>
<dbReference type="Proteomes" id="UP001634394">
    <property type="component" value="Unassembled WGS sequence"/>
</dbReference>
<dbReference type="AlphaFoldDB" id="A0ABD3WEA6"/>
<keyword evidence="2" id="KW-1133">Transmembrane helix</keyword>
<feature type="transmembrane region" description="Helical" evidence="2">
    <location>
        <begin position="260"/>
        <end position="281"/>
    </location>
</feature>
<reference evidence="4 5" key="1">
    <citation type="submission" date="2024-11" db="EMBL/GenBank/DDBJ databases">
        <title>Chromosome-level genome assembly of the freshwater bivalve Anodonta woodiana.</title>
        <authorList>
            <person name="Chen X."/>
        </authorList>
    </citation>
    <scope>NUCLEOTIDE SEQUENCE [LARGE SCALE GENOMIC DNA]</scope>
    <source>
        <strain evidence="4">MN2024</strain>
        <tissue evidence="4">Gills</tissue>
    </source>
</reference>
<evidence type="ECO:0000259" key="3">
    <source>
        <dbReference type="PROSITE" id="PS50156"/>
    </source>
</evidence>
<feature type="transmembrane region" description="Helical" evidence="2">
    <location>
        <begin position="702"/>
        <end position="722"/>
    </location>
</feature>
<feature type="transmembrane region" description="Helical" evidence="2">
    <location>
        <begin position="325"/>
        <end position="343"/>
    </location>
</feature>
<dbReference type="Gene3D" id="1.20.1640.10">
    <property type="entry name" value="Multidrug efflux transporter AcrB transmembrane domain"/>
    <property type="match status" value="1"/>
</dbReference>
<evidence type="ECO:0000256" key="1">
    <source>
        <dbReference type="ARBA" id="ARBA00005585"/>
    </source>
</evidence>
<feature type="transmembrane region" description="Helical" evidence="2">
    <location>
        <begin position="29"/>
        <end position="48"/>
    </location>
</feature>